<reference evidence="2" key="1">
    <citation type="journal article" date="2015" name="MBio">
        <title>Genome-Resolved Metagenomic Analysis Reveals Roles for Candidate Phyla and Other Microbial Community Members in Biogeochemical Transformations in Oil Reservoirs.</title>
        <authorList>
            <person name="Hu P."/>
            <person name="Tom L."/>
            <person name="Singh A."/>
            <person name="Thomas B.C."/>
            <person name="Baker B.J."/>
            <person name="Piceno Y.M."/>
            <person name="Andersen G.L."/>
            <person name="Banfield J.F."/>
        </authorList>
    </citation>
    <scope>NUCLEOTIDE SEQUENCE [LARGE SCALE GENOMIC DNA]</scope>
</reference>
<dbReference type="GO" id="GO:0006508">
    <property type="term" value="P:proteolysis"/>
    <property type="evidence" value="ECO:0007669"/>
    <property type="project" value="UniProtKB-KW"/>
</dbReference>
<evidence type="ECO:0000313" key="2">
    <source>
        <dbReference type="Proteomes" id="UP000054092"/>
    </source>
</evidence>
<keyword evidence="1" id="KW-0645">Protease</keyword>
<feature type="non-terminal residue" evidence="1">
    <location>
        <position position="93"/>
    </location>
</feature>
<comment type="caution">
    <text evidence="1">The sequence shown here is derived from an EMBL/GenBank/DDBJ whole genome shotgun (WGS) entry which is preliminary data.</text>
</comment>
<dbReference type="GO" id="GO:0008233">
    <property type="term" value="F:peptidase activity"/>
    <property type="evidence" value="ECO:0007669"/>
    <property type="project" value="UniProtKB-KW"/>
</dbReference>
<dbReference type="Proteomes" id="UP000054092">
    <property type="component" value="Unassembled WGS sequence"/>
</dbReference>
<dbReference type="EMBL" id="LGGP01000303">
    <property type="protein sequence ID" value="KUK79061.1"/>
    <property type="molecule type" value="Genomic_DNA"/>
</dbReference>
<dbReference type="AlphaFoldDB" id="A0A117M1F0"/>
<evidence type="ECO:0000313" key="1">
    <source>
        <dbReference type="EMBL" id="KUK79061.1"/>
    </source>
</evidence>
<proteinExistence type="predicted"/>
<protein>
    <submittedName>
        <fullName evidence="1">Transglutaminase-like enzyme, predicted cysteine protease</fullName>
    </submittedName>
</protein>
<accession>A0A117M1F0</accession>
<sequence length="93" mass="11147">MKLVLVIVLISTVAFGNFFQRSDEYLRRQNELKSALEFSLTFEEAKKIIMKHYPELKTDAEVREFIVERDIQRTIVDGIEMYYIDLEHNLFTR</sequence>
<gene>
    <name evidence="1" type="ORF">XD94_1510</name>
</gene>
<organism evidence="1 2">
    <name type="scientific">Mesotoga prima</name>
    <dbReference type="NCBI Taxonomy" id="1184387"/>
    <lineage>
        <taxon>Bacteria</taxon>
        <taxon>Thermotogati</taxon>
        <taxon>Thermotogota</taxon>
        <taxon>Thermotogae</taxon>
        <taxon>Kosmotogales</taxon>
        <taxon>Kosmotogaceae</taxon>
        <taxon>Mesotoga</taxon>
    </lineage>
</organism>
<keyword evidence="1" id="KW-0378">Hydrolase</keyword>
<name>A0A117M1F0_9BACT</name>